<dbReference type="EMBL" id="JALJOT010000001">
    <property type="protein sequence ID" value="KAK9917952.1"/>
    <property type="molecule type" value="Genomic_DNA"/>
</dbReference>
<protein>
    <submittedName>
        <fullName evidence="1">Uncharacterized protein</fullName>
    </submittedName>
</protein>
<keyword evidence="2" id="KW-1185">Reference proteome</keyword>
<comment type="caution">
    <text evidence="1">The sequence shown here is derived from an EMBL/GenBank/DDBJ whole genome shotgun (WGS) entry which is preliminary data.</text>
</comment>
<name>A0ABR2Z216_9CHLO</name>
<evidence type="ECO:0000313" key="2">
    <source>
        <dbReference type="Proteomes" id="UP001491310"/>
    </source>
</evidence>
<dbReference type="Proteomes" id="UP001491310">
    <property type="component" value="Unassembled WGS sequence"/>
</dbReference>
<organism evidence="1 2">
    <name type="scientific">Coccomyxa subellipsoidea</name>
    <dbReference type="NCBI Taxonomy" id="248742"/>
    <lineage>
        <taxon>Eukaryota</taxon>
        <taxon>Viridiplantae</taxon>
        <taxon>Chlorophyta</taxon>
        <taxon>core chlorophytes</taxon>
        <taxon>Trebouxiophyceae</taxon>
        <taxon>Trebouxiophyceae incertae sedis</taxon>
        <taxon>Coccomyxaceae</taxon>
        <taxon>Coccomyxa</taxon>
    </lineage>
</organism>
<evidence type="ECO:0000313" key="1">
    <source>
        <dbReference type="EMBL" id="KAK9917952.1"/>
    </source>
</evidence>
<gene>
    <name evidence="1" type="ORF">WJX75_000008</name>
</gene>
<accession>A0ABR2Z216</accession>
<proteinExistence type="predicted"/>
<reference evidence="1 2" key="1">
    <citation type="journal article" date="2024" name="Nat. Commun.">
        <title>Phylogenomics reveals the evolutionary origins of lichenization in chlorophyte algae.</title>
        <authorList>
            <person name="Puginier C."/>
            <person name="Libourel C."/>
            <person name="Otte J."/>
            <person name="Skaloud P."/>
            <person name="Haon M."/>
            <person name="Grisel S."/>
            <person name="Petersen M."/>
            <person name="Berrin J.G."/>
            <person name="Delaux P.M."/>
            <person name="Dal Grande F."/>
            <person name="Keller J."/>
        </authorList>
    </citation>
    <scope>NUCLEOTIDE SEQUENCE [LARGE SCALE GENOMIC DNA]</scope>
    <source>
        <strain evidence="1 2">SAG 216-7</strain>
    </source>
</reference>
<sequence length="94" mass="10345">MMVGPYGFELLSAGGKKEVVEHAARSLLYADMHNLQIVVAVHVKVHQATSGVSKRRPSFPAWPDLGAAAKRVIPVDMLIGMESRQVRLSYRDTT</sequence>